<evidence type="ECO:0000259" key="3">
    <source>
        <dbReference type="PROSITE" id="PS50977"/>
    </source>
</evidence>
<proteinExistence type="predicted"/>
<dbReference type="GO" id="GO:0003677">
    <property type="term" value="F:DNA binding"/>
    <property type="evidence" value="ECO:0007669"/>
    <property type="project" value="UniProtKB-UniRule"/>
</dbReference>
<dbReference type="PANTHER" id="PTHR43479:SF11">
    <property type="entry name" value="ACREF_ENVCD OPERON REPRESSOR-RELATED"/>
    <property type="match status" value="1"/>
</dbReference>
<accession>A0A1I2TV71</accession>
<dbReference type="RefSeq" id="WP_093673384.1">
    <property type="nucleotide sequence ID" value="NZ_FOOY01000017.1"/>
</dbReference>
<sequence>MAVDRKENIIVAAERTFASFGYKATTMDLVARLADVGKGTIYTFFKNKEELFYEIMNQFIFKIKKVAQNAIHDEDNFFINLHRALYSMLEMRKEHQLTIKLTQELREVGTAQAKQALDTIEDAILGFMEEYIRKSVVKREVKDCDPRVTAFVIFRLYIALVFDWEQRHEPLTSKEIAELFDLYLVQGLKK</sequence>
<dbReference type="SUPFAM" id="SSF46689">
    <property type="entry name" value="Homeodomain-like"/>
    <property type="match status" value="1"/>
</dbReference>
<dbReference type="Gene3D" id="1.10.357.10">
    <property type="entry name" value="Tetracycline Repressor, domain 2"/>
    <property type="match status" value="1"/>
</dbReference>
<keyword evidence="1 2" id="KW-0238">DNA-binding</keyword>
<dbReference type="PRINTS" id="PR00455">
    <property type="entry name" value="HTHTETR"/>
</dbReference>
<dbReference type="InterPro" id="IPR001647">
    <property type="entry name" value="HTH_TetR"/>
</dbReference>
<dbReference type="InterPro" id="IPR009057">
    <property type="entry name" value="Homeodomain-like_sf"/>
</dbReference>
<dbReference type="SUPFAM" id="SSF48498">
    <property type="entry name" value="Tetracyclin repressor-like, C-terminal domain"/>
    <property type="match status" value="1"/>
</dbReference>
<dbReference type="EMBL" id="FOOY01000017">
    <property type="protein sequence ID" value="SFG68815.1"/>
    <property type="molecule type" value="Genomic_DNA"/>
</dbReference>
<dbReference type="InterPro" id="IPR050624">
    <property type="entry name" value="HTH-type_Tx_Regulator"/>
</dbReference>
<dbReference type="InterPro" id="IPR023772">
    <property type="entry name" value="DNA-bd_HTH_TetR-type_CS"/>
</dbReference>
<evidence type="ECO:0000256" key="1">
    <source>
        <dbReference type="ARBA" id="ARBA00023125"/>
    </source>
</evidence>
<reference evidence="5" key="1">
    <citation type="submission" date="2016-10" db="EMBL/GenBank/DDBJ databases">
        <authorList>
            <person name="Varghese N."/>
            <person name="Submissions S."/>
        </authorList>
    </citation>
    <scope>NUCLEOTIDE SEQUENCE [LARGE SCALE GENOMIC DNA]</scope>
    <source>
        <strain evidence="5">ATCC 700379</strain>
    </source>
</reference>
<dbReference type="OrthoDB" id="9812484at2"/>
<evidence type="ECO:0000256" key="2">
    <source>
        <dbReference type="PROSITE-ProRule" id="PRU00335"/>
    </source>
</evidence>
<dbReference type="PROSITE" id="PS01081">
    <property type="entry name" value="HTH_TETR_1"/>
    <property type="match status" value="1"/>
</dbReference>
<dbReference type="Gene3D" id="1.10.10.60">
    <property type="entry name" value="Homeodomain-like"/>
    <property type="match status" value="1"/>
</dbReference>
<name>A0A1I2TV71_9BACL</name>
<evidence type="ECO:0000313" key="5">
    <source>
        <dbReference type="Proteomes" id="UP000198752"/>
    </source>
</evidence>
<dbReference type="Pfam" id="PF00440">
    <property type="entry name" value="TetR_N"/>
    <property type="match status" value="1"/>
</dbReference>
<dbReference type="PROSITE" id="PS50977">
    <property type="entry name" value="HTH_TETR_2"/>
    <property type="match status" value="1"/>
</dbReference>
<organism evidence="4 5">
    <name type="scientific">Sporolactobacillus nakayamae</name>
    <dbReference type="NCBI Taxonomy" id="269670"/>
    <lineage>
        <taxon>Bacteria</taxon>
        <taxon>Bacillati</taxon>
        <taxon>Bacillota</taxon>
        <taxon>Bacilli</taxon>
        <taxon>Bacillales</taxon>
        <taxon>Sporolactobacillaceae</taxon>
        <taxon>Sporolactobacillus</taxon>
    </lineage>
</organism>
<dbReference type="InterPro" id="IPR036271">
    <property type="entry name" value="Tet_transcr_reg_TetR-rel_C_sf"/>
</dbReference>
<dbReference type="PANTHER" id="PTHR43479">
    <property type="entry name" value="ACREF/ENVCD OPERON REPRESSOR-RELATED"/>
    <property type="match status" value="1"/>
</dbReference>
<dbReference type="AlphaFoldDB" id="A0A1I2TV71"/>
<dbReference type="STRING" id="269670.SAMN02982927_02462"/>
<protein>
    <submittedName>
        <fullName evidence="4">Transcriptional regulator, TetR family</fullName>
    </submittedName>
</protein>
<feature type="domain" description="HTH tetR-type" evidence="3">
    <location>
        <begin position="3"/>
        <end position="63"/>
    </location>
</feature>
<keyword evidence="5" id="KW-1185">Reference proteome</keyword>
<feature type="DNA-binding region" description="H-T-H motif" evidence="2">
    <location>
        <begin position="26"/>
        <end position="45"/>
    </location>
</feature>
<dbReference type="Proteomes" id="UP000198752">
    <property type="component" value="Unassembled WGS sequence"/>
</dbReference>
<evidence type="ECO:0000313" key="4">
    <source>
        <dbReference type="EMBL" id="SFG68815.1"/>
    </source>
</evidence>
<gene>
    <name evidence="4" type="ORF">SAMN02982927_02462</name>
</gene>